<feature type="domain" description="Aminotransferase class I/classII large" evidence="4">
    <location>
        <begin position="33"/>
        <end position="382"/>
    </location>
</feature>
<comment type="cofactor">
    <cofactor evidence="1">
        <name>pyridoxal 5'-phosphate</name>
        <dbReference type="ChEBI" id="CHEBI:597326"/>
    </cofactor>
</comment>
<accession>A0A3E2TMJ9</accession>
<dbReference type="GO" id="GO:0008483">
    <property type="term" value="F:transaminase activity"/>
    <property type="evidence" value="ECO:0007669"/>
    <property type="project" value="UniProtKB-KW"/>
</dbReference>
<comment type="caution">
    <text evidence="5">The sequence shown here is derived from an EMBL/GenBank/DDBJ whole genome shotgun (WGS) entry which is preliminary data.</text>
</comment>
<sequence length="393" mass="43578">MEFNFASRLDSFEEGIFATLNDKKNELVKAGRKVYNMSVGTPDFKPAQHIMDAVSEAASKPENYKYALADLPELLDAVSNHYAERYGVKGIRHEEIMSIYGSQEGMAHIAMAICDPGDVVLVPNPGYPVFTAGPFLCGAKVETYDLHPENNFLIEFDKIPEEQARRAKMMIVSYPLNPVCVTAPDSFYEELITFAKKYNIIILHDNAYSDIIYGGRVGKSFLSFRGARDVGVEFYSLSKSYNYTGARMSFVVGNQAVIDKFKNVRSQIDYGIFLPVQYGAIAALTGPQDAVKAQCEEYDRRNHALSEGLTSIGWKVPLSQGTMFSWAQIPEGFANSNEFVMELMEKTGLIVTPGSSFGSLGEGFVRFALVLDVPTIQEAVRSVKESGILNSRM</sequence>
<dbReference type="EMBL" id="QVEP01000024">
    <property type="protein sequence ID" value="RGB79544.1"/>
    <property type="molecule type" value="Genomic_DNA"/>
</dbReference>
<evidence type="ECO:0000313" key="6">
    <source>
        <dbReference type="Proteomes" id="UP000260773"/>
    </source>
</evidence>
<evidence type="ECO:0000256" key="1">
    <source>
        <dbReference type="ARBA" id="ARBA00001933"/>
    </source>
</evidence>
<evidence type="ECO:0000256" key="3">
    <source>
        <dbReference type="ARBA" id="ARBA00022679"/>
    </source>
</evidence>
<proteinExistence type="predicted"/>
<dbReference type="Proteomes" id="UP000260773">
    <property type="component" value="Unassembled WGS sequence"/>
</dbReference>
<dbReference type="PANTHER" id="PTHR42832:SF3">
    <property type="entry name" value="L-GLUTAMINE--4-(METHYLSULFANYL)-2-OXOBUTANOATE AMINOTRANSFERASE"/>
    <property type="match status" value="1"/>
</dbReference>
<dbReference type="InterPro" id="IPR015422">
    <property type="entry name" value="PyrdxlP-dep_Trfase_small"/>
</dbReference>
<keyword evidence="3 5" id="KW-0808">Transferase</keyword>
<dbReference type="InterPro" id="IPR004839">
    <property type="entry name" value="Aminotransferase_I/II_large"/>
</dbReference>
<evidence type="ECO:0000259" key="4">
    <source>
        <dbReference type="Pfam" id="PF00155"/>
    </source>
</evidence>
<evidence type="ECO:0000256" key="2">
    <source>
        <dbReference type="ARBA" id="ARBA00022576"/>
    </source>
</evidence>
<gene>
    <name evidence="5" type="ORF">DW070_10330</name>
</gene>
<dbReference type="InterPro" id="IPR015424">
    <property type="entry name" value="PyrdxlP-dep_Trfase"/>
</dbReference>
<protein>
    <submittedName>
        <fullName evidence="5">Aminotransferase class I/II-fold pyridoxal phosphate-dependent enzyme</fullName>
    </submittedName>
</protein>
<dbReference type="Gene3D" id="3.90.1150.10">
    <property type="entry name" value="Aspartate Aminotransferase, domain 1"/>
    <property type="match status" value="1"/>
</dbReference>
<reference evidence="5 6" key="1">
    <citation type="submission" date="2018-08" db="EMBL/GenBank/DDBJ databases">
        <title>A genome reference for cultivated species of the human gut microbiota.</title>
        <authorList>
            <person name="Zou Y."/>
            <person name="Xue W."/>
            <person name="Luo G."/>
        </authorList>
    </citation>
    <scope>NUCLEOTIDE SEQUENCE [LARGE SCALE GENOMIC DNA]</scope>
    <source>
        <strain evidence="5 6">AF45-17</strain>
    </source>
</reference>
<dbReference type="InterPro" id="IPR050881">
    <property type="entry name" value="LL-DAP_aminotransferase"/>
</dbReference>
<dbReference type="InterPro" id="IPR015421">
    <property type="entry name" value="PyrdxlP-dep_Trfase_major"/>
</dbReference>
<dbReference type="PANTHER" id="PTHR42832">
    <property type="entry name" value="AMINO ACID AMINOTRANSFERASE"/>
    <property type="match status" value="1"/>
</dbReference>
<evidence type="ECO:0000313" key="5">
    <source>
        <dbReference type="EMBL" id="RGB79544.1"/>
    </source>
</evidence>
<dbReference type="GO" id="GO:0030170">
    <property type="term" value="F:pyridoxal phosphate binding"/>
    <property type="evidence" value="ECO:0007669"/>
    <property type="project" value="InterPro"/>
</dbReference>
<dbReference type="SUPFAM" id="SSF53383">
    <property type="entry name" value="PLP-dependent transferases"/>
    <property type="match status" value="1"/>
</dbReference>
<dbReference type="Gene3D" id="3.40.640.10">
    <property type="entry name" value="Type I PLP-dependent aspartate aminotransferase-like (Major domain)"/>
    <property type="match status" value="1"/>
</dbReference>
<keyword evidence="2 5" id="KW-0032">Aminotransferase</keyword>
<organism evidence="5 6">
    <name type="scientific">Coprococcus catus</name>
    <dbReference type="NCBI Taxonomy" id="116085"/>
    <lineage>
        <taxon>Bacteria</taxon>
        <taxon>Bacillati</taxon>
        <taxon>Bacillota</taxon>
        <taxon>Clostridia</taxon>
        <taxon>Lachnospirales</taxon>
        <taxon>Lachnospiraceae</taxon>
        <taxon>Coprococcus</taxon>
    </lineage>
</organism>
<dbReference type="CDD" id="cd00609">
    <property type="entry name" value="AAT_like"/>
    <property type="match status" value="1"/>
</dbReference>
<dbReference type="RefSeq" id="WP_117528568.1">
    <property type="nucleotide sequence ID" value="NZ_JAJCNA010000016.1"/>
</dbReference>
<dbReference type="AlphaFoldDB" id="A0A3E2TMJ9"/>
<name>A0A3E2TMJ9_9FIRM</name>
<dbReference type="Pfam" id="PF00155">
    <property type="entry name" value="Aminotran_1_2"/>
    <property type="match status" value="1"/>
</dbReference>